<feature type="transmembrane region" description="Helical" evidence="2">
    <location>
        <begin position="423"/>
        <end position="445"/>
    </location>
</feature>
<evidence type="ECO:0000256" key="3">
    <source>
        <dbReference type="SAM" id="SignalP"/>
    </source>
</evidence>
<keyword evidence="2" id="KW-1133">Transmembrane helix</keyword>
<evidence type="ECO:0000313" key="5">
    <source>
        <dbReference type="Proteomes" id="UP000790347"/>
    </source>
</evidence>
<feature type="region of interest" description="Disordered" evidence="1">
    <location>
        <begin position="383"/>
        <end position="403"/>
    </location>
</feature>
<proteinExistence type="predicted"/>
<comment type="caution">
    <text evidence="4">The sequence shown here is derived from an EMBL/GenBank/DDBJ whole genome shotgun (WGS) entry which is preliminary data.</text>
</comment>
<keyword evidence="2" id="KW-0472">Membrane</keyword>
<accession>A0A922KYE8</accession>
<sequence>MFAKWLKFFTFIMMVTTIVESQLKYHIFPSKTSYGWSLSSCGHGLHNTSRSIKCGTEFLNQTIGLSFYDNKLYQFIIDDNNVIKVIVYFDQSKHIILDGQSIHIKLSDGSQYKLSEIDLSLANFLQEHDFHIAVNMALVVASHHSDHVNGTLLFAFIYRFIVNNYQYGYHYKSNGNLIVGDMRNCIYNQNCPIKFSRVILINTADRVLVFTSKLDDDPRNFVLQNFQLNETIGYICMMKRKKNFLELSQKPCQSNYHEIKENDRLMQFDYGFVITNRLYLISKMNQKIWQINSQILSEYGKQFSIEIRTTYNFFICIYDVAAESSTEMTTPTTIYANGGWTTKKNFHINSSSSATTEHHQTTIATTTTMCPMDIGYEISMQSTEEEPEMTIKNNDNDNDDDKKESTTMKYFHEAINRKTNNSFLITGCIFIIIMALIGTALFLWTESDNNYKKMKNNLKSTKRLFHLTKSNRLVFNNNNNNRYYPTNHTTKSSF</sequence>
<feature type="signal peptide" evidence="3">
    <location>
        <begin position="1"/>
        <end position="21"/>
    </location>
</feature>
<keyword evidence="5" id="KW-1185">Reference proteome</keyword>
<keyword evidence="3" id="KW-0732">Signal</keyword>
<feature type="chain" id="PRO_5036795088" evidence="3">
    <location>
        <begin position="22"/>
        <end position="494"/>
    </location>
</feature>
<reference evidence="4" key="2">
    <citation type="journal article" date="2022" name="Res Sq">
        <title>Comparative Genomics Reveals Insights into the Divergent Evolution of Astigmatic Mites and Household Pest Adaptations.</title>
        <authorList>
            <person name="Xiong Q."/>
            <person name="Wan A.T.-Y."/>
            <person name="Liu X.-Y."/>
            <person name="Fung C.S.-H."/>
            <person name="Xiao X."/>
            <person name="Malainual N."/>
            <person name="Hou J."/>
            <person name="Wang L."/>
            <person name="Wang M."/>
            <person name="Yang K."/>
            <person name="Cui Y."/>
            <person name="Leung E."/>
            <person name="Nong W."/>
            <person name="Shin S.-K."/>
            <person name="Au S."/>
            <person name="Jeong K.Y."/>
            <person name="Chew F.T."/>
            <person name="Hui J."/>
            <person name="Leung T.F."/>
            <person name="Tungtrongchitr A."/>
            <person name="Zhong N."/>
            <person name="Liu Z."/>
            <person name="Tsui S."/>
        </authorList>
    </citation>
    <scope>NUCLEOTIDE SEQUENCE</scope>
    <source>
        <strain evidence="4">Derf</strain>
        <tissue evidence="4">Whole organism</tissue>
    </source>
</reference>
<protein>
    <submittedName>
        <fullName evidence="4">Uncharacterized protein</fullName>
    </submittedName>
</protein>
<organism evidence="4 5">
    <name type="scientific">Dermatophagoides farinae</name>
    <name type="common">American house dust mite</name>
    <dbReference type="NCBI Taxonomy" id="6954"/>
    <lineage>
        <taxon>Eukaryota</taxon>
        <taxon>Metazoa</taxon>
        <taxon>Ecdysozoa</taxon>
        <taxon>Arthropoda</taxon>
        <taxon>Chelicerata</taxon>
        <taxon>Arachnida</taxon>
        <taxon>Acari</taxon>
        <taxon>Acariformes</taxon>
        <taxon>Sarcoptiformes</taxon>
        <taxon>Astigmata</taxon>
        <taxon>Psoroptidia</taxon>
        <taxon>Analgoidea</taxon>
        <taxon>Pyroglyphidae</taxon>
        <taxon>Dermatophagoidinae</taxon>
        <taxon>Dermatophagoides</taxon>
    </lineage>
</organism>
<name>A0A922KYE8_DERFA</name>
<gene>
    <name evidence="4" type="ORF">DERF_010681</name>
</gene>
<dbReference type="EMBL" id="ASGP02000005">
    <property type="protein sequence ID" value="KAH9505915.1"/>
    <property type="molecule type" value="Genomic_DNA"/>
</dbReference>
<evidence type="ECO:0000256" key="2">
    <source>
        <dbReference type="SAM" id="Phobius"/>
    </source>
</evidence>
<reference evidence="4" key="1">
    <citation type="submission" date="2013-05" db="EMBL/GenBank/DDBJ databases">
        <authorList>
            <person name="Yim A.K.Y."/>
            <person name="Chan T.F."/>
            <person name="Ji K.M."/>
            <person name="Liu X.Y."/>
            <person name="Zhou J.W."/>
            <person name="Li R.Q."/>
            <person name="Yang K.Y."/>
            <person name="Li J."/>
            <person name="Li M."/>
            <person name="Law P.T.W."/>
            <person name="Wu Y.L."/>
            <person name="Cai Z.L."/>
            <person name="Qin H."/>
            <person name="Bao Y."/>
            <person name="Leung R.K.K."/>
            <person name="Ng P.K.S."/>
            <person name="Zou J."/>
            <person name="Zhong X.J."/>
            <person name="Ran P.X."/>
            <person name="Zhong N.S."/>
            <person name="Liu Z.G."/>
            <person name="Tsui S.K.W."/>
        </authorList>
    </citation>
    <scope>NUCLEOTIDE SEQUENCE</scope>
    <source>
        <strain evidence="4">Derf</strain>
        <tissue evidence="4">Whole organism</tissue>
    </source>
</reference>
<evidence type="ECO:0000313" key="4">
    <source>
        <dbReference type="EMBL" id="KAH9505915.1"/>
    </source>
</evidence>
<dbReference type="AlphaFoldDB" id="A0A922KYE8"/>
<keyword evidence="2" id="KW-0812">Transmembrane</keyword>
<dbReference type="Proteomes" id="UP000790347">
    <property type="component" value="Unassembled WGS sequence"/>
</dbReference>
<evidence type="ECO:0000256" key="1">
    <source>
        <dbReference type="SAM" id="MobiDB-lite"/>
    </source>
</evidence>